<dbReference type="InterPro" id="IPR036388">
    <property type="entry name" value="WH-like_DNA-bd_sf"/>
</dbReference>
<dbReference type="InterPro" id="IPR004179">
    <property type="entry name" value="Sec63-dom"/>
</dbReference>
<evidence type="ECO:0000256" key="7">
    <source>
        <dbReference type="ARBA" id="ARBA00023254"/>
    </source>
</evidence>
<dbReference type="GO" id="GO:0003676">
    <property type="term" value="F:nucleic acid binding"/>
    <property type="evidence" value="ECO:0007669"/>
    <property type="project" value="InterPro"/>
</dbReference>
<comment type="catalytic activity">
    <reaction evidence="8">
        <text>Couples ATP hydrolysis with the unwinding of duplex DNA by translocating in the 3'-5' direction.</text>
        <dbReference type="EC" id="5.6.2.4"/>
    </reaction>
</comment>
<dbReference type="EMBL" id="BFAD01000004">
    <property type="protein sequence ID" value="GBE81707.1"/>
    <property type="molecule type" value="Genomic_DNA"/>
</dbReference>
<feature type="region of interest" description="Disordered" evidence="11">
    <location>
        <begin position="1379"/>
        <end position="1471"/>
    </location>
</feature>
<dbReference type="GO" id="GO:0043138">
    <property type="term" value="F:3'-5' DNA helicase activity"/>
    <property type="evidence" value="ECO:0007669"/>
    <property type="project" value="UniProtKB-EC"/>
</dbReference>
<comment type="similarity">
    <text evidence="1">Belongs to the helicase family. SKI2 subfamily.</text>
</comment>
<dbReference type="Pfam" id="PF02889">
    <property type="entry name" value="Sec63"/>
    <property type="match status" value="1"/>
</dbReference>
<dbReference type="STRING" id="139825.A0A401GHP7"/>
<dbReference type="GO" id="GO:0016787">
    <property type="term" value="F:hydrolase activity"/>
    <property type="evidence" value="ECO:0007669"/>
    <property type="project" value="UniProtKB-KW"/>
</dbReference>
<dbReference type="GeneID" id="38778624"/>
<dbReference type="Pfam" id="PF00270">
    <property type="entry name" value="DEAD"/>
    <property type="match status" value="1"/>
</dbReference>
<evidence type="ECO:0000256" key="11">
    <source>
        <dbReference type="SAM" id="MobiDB-lite"/>
    </source>
</evidence>
<comment type="caution">
    <text evidence="14">The sequence shown here is derived from an EMBL/GenBank/DDBJ whole genome shotgun (WGS) entry which is preliminary data.</text>
</comment>
<evidence type="ECO:0000259" key="13">
    <source>
        <dbReference type="PROSITE" id="PS51194"/>
    </source>
</evidence>
<keyword evidence="6" id="KW-0413">Isomerase</keyword>
<feature type="region of interest" description="Disordered" evidence="11">
    <location>
        <begin position="1499"/>
        <end position="1568"/>
    </location>
</feature>
<keyword evidence="3" id="KW-0378">Hydrolase</keyword>
<dbReference type="InterPro" id="IPR027417">
    <property type="entry name" value="P-loop_NTPase"/>
</dbReference>
<accession>A0A401GHP7</accession>
<keyword evidence="15" id="KW-1185">Reference proteome</keyword>
<evidence type="ECO:0000256" key="1">
    <source>
        <dbReference type="ARBA" id="ARBA00010140"/>
    </source>
</evidence>
<sequence length="1587" mass="178504">MSFESLARECGIDFGDYGNSYDDSGVAFPAPSAHSEYDEYPNDVDELLDQIENSSPSPPERRNVIRSQTFYNFSQQPPHQDHPDNVQYDEITQFQDQPYYEHQDQSFHNYPQSQRQPFPAAITGPSGVRISDLNRHESTTNHFAFRESSRTAPIQHTRYQPRPSMPGQVFLDDPQLYKEDVHTRGSNPRNAHGIRLRPVSELPDVYRGMFKFGVFNAVQSHCFDSVMHTDESMVISAPTGSGKTVLFELAIVRMLMRVGGNSGTSKCIYVAPTKALCSEKCRDWTTKFQALGIKCCELTGDTVVFGKGAWGNAKDADVIITTGEKWDSLTRHWRDYGQILSQIQLFLVDEVHILNESRGSTLEVIISRMKTRGSSVRFIVVSATVPNIEDVASWIGNGLPGGSAAIKQFGEEFRPCKLTKIVHAYSKKKDLNDFAFQRMLDMKLYSILEQHSVDKPMLVFGTTRKGVVITAEQMLKCYEEAMKKRAKLPWTKPSSVDRTFHDKKLESGLNSNSTLEFHLMNHLELASFGIGVHHAGMNMDDRRLTEDLYVKKILRILFATSTLAVGVNLPAHTVIIKGVKLFQNNSMQEYSDLDIMQMMGRAGRPQFDKEGVAIIMCETELEGKYKALVQGQMLLESCLHHNLSEHINSEIGLGTITDLDSAKKWLHNSFLFQRIQKNPRHYAIGKDGAQTWQERIGEMVTQSITDLQDNNLVSRPEDGDHQLSSTEFGDIMSKFYIRQSTMSMILKLSDRATMKEILETISNAEEFSDIKLRGGEKQIYNKMREHNDIRFQIKKVEKPADKVFMLIQAVLGGLSLSDNEYKNGDNNPTLEAVSVFRHIARIAKAVVEVAIIRRAGAELKNSLETLRCLTAKAWEDRPVVLRQIEQIGEKSLKVLAEYNIGSFDVLRKQDPMRLEALLNRRPPFGHEILAHVNSLPQYTLSITELSVTRGGGSKPVEVELSIDVGLVEEGISLKSKKSKGKSADSTVVLTLTSDNDFIDFRRVPTKLLKNSKTFTVSAELVKPSQSIIVQMASTNIAGVSLSKAYRPTLEAKYYPTMNTRPQNAVDLMLEGLEDDPDFWNMGPNDEDIPMKDLTQHRSLYMDYQMQHYQLTTATESEDAVQRGNTRKTPLRPEKAESRGAAVPSTVQLGFKRLSNGNFECNHACKDKTKCRHMCCRDGVEKPPPMSKKRIEALCASEESTVQSCEHPKTGSVHEVEDEDVVKPKAKQKPKVRPCDKPDARLQQLDSLHEQTNVKENLKLPEGRRIKLDSQCSTDIRDKGKRRAKPNFDLEFSCLHDEAAARLDITELTDDSDDDLPDARDILDGYSTHLKRQKQPPSDPSETNYSNSEVDALVRAVPVSAPDAPIELEDLYTTSVHHDPGVSNAFQLPSSSRKRKHQTDTIPSQSKRSRMLDGRKMTSFHTTLPVSTSKDLPDLREGKENQTENQGPLFTELSSDNEGDHIDQTGKSTPPDWPIAFSHHSFTDQDDFVLNPDLINITPASPTPAMSTSTPNIDNTTSFGSQLPLTASTSQLPQSRESGQNESHTQERANWSDEDEEIERANAAYQKELDDLDEWFQSGAIKIVDTMP</sequence>
<dbReference type="InterPro" id="IPR057842">
    <property type="entry name" value="WH_MER3"/>
</dbReference>
<feature type="compositionally biased region" description="Basic and acidic residues" evidence="11">
    <location>
        <begin position="132"/>
        <end position="149"/>
    </location>
</feature>
<dbReference type="SUPFAM" id="SSF158702">
    <property type="entry name" value="Sec63 N-terminal domain-like"/>
    <property type="match status" value="1"/>
</dbReference>
<feature type="compositionally biased region" description="Polar residues" evidence="11">
    <location>
        <begin position="1499"/>
        <end position="1542"/>
    </location>
</feature>
<dbReference type="PANTHER" id="PTHR47835">
    <property type="entry name" value="HFM1, ATP DEPENDENT DNA HELICASE HOMOLOG"/>
    <property type="match status" value="1"/>
</dbReference>
<dbReference type="FunFam" id="1.10.10.10:FF:000012">
    <property type="entry name" value="U5 small nuclear ribonucleoprotein helicase"/>
    <property type="match status" value="1"/>
</dbReference>
<dbReference type="EC" id="5.6.2.4" evidence="9"/>
<dbReference type="PROSITE" id="PS51194">
    <property type="entry name" value="HELICASE_CTER"/>
    <property type="match status" value="1"/>
</dbReference>
<dbReference type="SUPFAM" id="SSF52540">
    <property type="entry name" value="P-loop containing nucleoside triphosphate hydrolases"/>
    <property type="match status" value="1"/>
</dbReference>
<feature type="region of interest" description="Disordered" evidence="11">
    <location>
        <begin position="1327"/>
        <end position="1346"/>
    </location>
</feature>
<feature type="domain" description="Helicase C-terminal" evidence="13">
    <location>
        <begin position="439"/>
        <end position="651"/>
    </location>
</feature>
<keyword evidence="5" id="KW-0067">ATP-binding</keyword>
<dbReference type="CDD" id="cd18795">
    <property type="entry name" value="SF2_C_Ski2"/>
    <property type="match status" value="1"/>
</dbReference>
<evidence type="ECO:0000256" key="4">
    <source>
        <dbReference type="ARBA" id="ARBA00022806"/>
    </source>
</evidence>
<evidence type="ECO:0000256" key="10">
    <source>
        <dbReference type="ARBA" id="ARBA00048988"/>
    </source>
</evidence>
<feature type="compositionally biased region" description="Basic and acidic residues" evidence="11">
    <location>
        <begin position="1205"/>
        <end position="1214"/>
    </location>
</feature>
<dbReference type="InterPro" id="IPR052247">
    <property type="entry name" value="Meiotic_Crossover_Helicase"/>
</dbReference>
<dbReference type="SMART" id="SM00487">
    <property type="entry name" value="DEXDc"/>
    <property type="match status" value="1"/>
</dbReference>
<dbReference type="InterPro" id="IPR014001">
    <property type="entry name" value="Helicase_ATP-bd"/>
</dbReference>
<evidence type="ECO:0000259" key="12">
    <source>
        <dbReference type="PROSITE" id="PS51192"/>
    </source>
</evidence>
<feature type="region of interest" description="Disordered" evidence="11">
    <location>
        <begin position="103"/>
        <end position="168"/>
    </location>
</feature>
<keyword evidence="2" id="KW-0547">Nucleotide-binding</keyword>
<dbReference type="PROSITE" id="PS51192">
    <property type="entry name" value="HELICASE_ATP_BIND_1"/>
    <property type="match status" value="1"/>
</dbReference>
<dbReference type="InterPro" id="IPR011545">
    <property type="entry name" value="DEAD/DEAH_box_helicase_dom"/>
</dbReference>
<feature type="domain" description="Helicase ATP-binding" evidence="12">
    <location>
        <begin position="224"/>
        <end position="403"/>
    </location>
</feature>
<feature type="compositionally biased region" description="Polar residues" evidence="11">
    <location>
        <begin position="1442"/>
        <end position="1455"/>
    </location>
</feature>
<dbReference type="InterPro" id="IPR036390">
    <property type="entry name" value="WH_DNA-bd_sf"/>
</dbReference>
<evidence type="ECO:0000313" key="14">
    <source>
        <dbReference type="EMBL" id="GBE81707.1"/>
    </source>
</evidence>
<feature type="compositionally biased region" description="Polar residues" evidence="11">
    <location>
        <begin position="106"/>
        <end position="116"/>
    </location>
</feature>
<feature type="region of interest" description="Disordered" evidence="11">
    <location>
        <begin position="1113"/>
        <end position="1143"/>
    </location>
</feature>
<dbReference type="InParanoid" id="A0A401GHP7"/>
<proteinExistence type="inferred from homology"/>
<comment type="catalytic activity">
    <reaction evidence="10">
        <text>ATP + H2O = ADP + phosphate + H(+)</text>
        <dbReference type="Rhea" id="RHEA:13065"/>
        <dbReference type="ChEBI" id="CHEBI:15377"/>
        <dbReference type="ChEBI" id="CHEBI:15378"/>
        <dbReference type="ChEBI" id="CHEBI:30616"/>
        <dbReference type="ChEBI" id="CHEBI:43474"/>
        <dbReference type="ChEBI" id="CHEBI:456216"/>
        <dbReference type="EC" id="5.6.2.4"/>
    </reaction>
</comment>
<dbReference type="Proteomes" id="UP000287166">
    <property type="component" value="Unassembled WGS sequence"/>
</dbReference>
<dbReference type="RefSeq" id="XP_027612620.1">
    <property type="nucleotide sequence ID" value="XM_027756819.1"/>
</dbReference>
<gene>
    <name evidence="14" type="ORF">SCP_0400780</name>
</gene>
<dbReference type="GO" id="GO:0005524">
    <property type="term" value="F:ATP binding"/>
    <property type="evidence" value="ECO:0007669"/>
    <property type="project" value="UniProtKB-KW"/>
</dbReference>
<name>A0A401GHP7_9APHY</name>
<evidence type="ECO:0000256" key="8">
    <source>
        <dbReference type="ARBA" id="ARBA00034617"/>
    </source>
</evidence>
<dbReference type="GO" id="GO:0051321">
    <property type="term" value="P:meiotic cell cycle"/>
    <property type="evidence" value="ECO:0007669"/>
    <property type="project" value="UniProtKB-KW"/>
</dbReference>
<dbReference type="Pfam" id="PF00271">
    <property type="entry name" value="Helicase_C"/>
    <property type="match status" value="1"/>
</dbReference>
<dbReference type="Pfam" id="PF23445">
    <property type="entry name" value="WHD_SNRNP200"/>
    <property type="match status" value="1"/>
</dbReference>
<feature type="region of interest" description="Disordered" evidence="11">
    <location>
        <begin position="1205"/>
        <end position="1236"/>
    </location>
</feature>
<evidence type="ECO:0000313" key="15">
    <source>
        <dbReference type="Proteomes" id="UP000287166"/>
    </source>
</evidence>
<dbReference type="OrthoDB" id="5575at2759"/>
<dbReference type="SMART" id="SM00973">
    <property type="entry name" value="Sec63"/>
    <property type="match status" value="1"/>
</dbReference>
<evidence type="ECO:0000256" key="6">
    <source>
        <dbReference type="ARBA" id="ARBA00023235"/>
    </source>
</evidence>
<protein>
    <recommendedName>
        <fullName evidence="9">DNA 3'-5' helicase</fullName>
        <ecNumber evidence="9">5.6.2.4</ecNumber>
    </recommendedName>
</protein>
<dbReference type="Gene3D" id="3.40.50.300">
    <property type="entry name" value="P-loop containing nucleotide triphosphate hydrolases"/>
    <property type="match status" value="2"/>
</dbReference>
<keyword evidence="7" id="KW-0469">Meiosis</keyword>
<evidence type="ECO:0000256" key="5">
    <source>
        <dbReference type="ARBA" id="ARBA00022840"/>
    </source>
</evidence>
<evidence type="ECO:0000256" key="3">
    <source>
        <dbReference type="ARBA" id="ARBA00022801"/>
    </source>
</evidence>
<dbReference type="SMART" id="SM00490">
    <property type="entry name" value="HELICc"/>
    <property type="match status" value="1"/>
</dbReference>
<dbReference type="PANTHER" id="PTHR47835:SF3">
    <property type="entry name" value="HELICASE FOR MEIOSIS 1"/>
    <property type="match status" value="1"/>
</dbReference>
<evidence type="ECO:0000256" key="2">
    <source>
        <dbReference type="ARBA" id="ARBA00022741"/>
    </source>
</evidence>
<dbReference type="InterPro" id="IPR001650">
    <property type="entry name" value="Helicase_C-like"/>
</dbReference>
<dbReference type="SUPFAM" id="SSF46785">
    <property type="entry name" value="Winged helix' DNA-binding domain"/>
    <property type="match status" value="1"/>
</dbReference>
<feature type="compositionally biased region" description="Basic and acidic residues" evidence="11">
    <location>
        <begin position="1430"/>
        <end position="1441"/>
    </location>
</feature>
<reference evidence="14 15" key="1">
    <citation type="journal article" date="2018" name="Sci. Rep.">
        <title>Genome sequence of the cauliflower mushroom Sparassis crispa (Hanabiratake) and its association with beneficial usage.</title>
        <authorList>
            <person name="Kiyama R."/>
            <person name="Furutani Y."/>
            <person name="Kawaguchi K."/>
            <person name="Nakanishi T."/>
        </authorList>
    </citation>
    <scope>NUCLEOTIDE SEQUENCE [LARGE SCALE GENOMIC DNA]</scope>
</reference>
<dbReference type="Gene3D" id="1.10.10.10">
    <property type="entry name" value="Winged helix-like DNA-binding domain superfamily/Winged helix DNA-binding domain"/>
    <property type="match status" value="1"/>
</dbReference>
<keyword evidence="4 14" id="KW-0347">Helicase</keyword>
<feature type="compositionally biased region" description="Polar residues" evidence="11">
    <location>
        <begin position="1418"/>
        <end position="1429"/>
    </location>
</feature>
<dbReference type="Gene3D" id="1.10.3380.10">
    <property type="entry name" value="Sec63 N-terminal domain-like domain"/>
    <property type="match status" value="1"/>
</dbReference>
<evidence type="ECO:0000256" key="9">
    <source>
        <dbReference type="ARBA" id="ARBA00034808"/>
    </source>
</evidence>
<organism evidence="14 15">
    <name type="scientific">Sparassis crispa</name>
    <dbReference type="NCBI Taxonomy" id="139825"/>
    <lineage>
        <taxon>Eukaryota</taxon>
        <taxon>Fungi</taxon>
        <taxon>Dikarya</taxon>
        <taxon>Basidiomycota</taxon>
        <taxon>Agaricomycotina</taxon>
        <taxon>Agaricomycetes</taxon>
        <taxon>Polyporales</taxon>
        <taxon>Sparassidaceae</taxon>
        <taxon>Sparassis</taxon>
    </lineage>
</organism>